<proteinExistence type="predicted"/>
<accession>A0A4P8YIY6</accession>
<gene>
    <name evidence="2" type="ORF">FEM41_13590</name>
</gene>
<reference evidence="2 3" key="1">
    <citation type="submission" date="2019-05" db="EMBL/GenBank/DDBJ databases">
        <title>Complete genome sequence of Izhakiella calystegiae KSNA2, an endophyte isolated from beach morning glory (Calystegia soldanella).</title>
        <authorList>
            <person name="Jiang L."/>
            <person name="Jeong J.C."/>
            <person name="Kim C.Y."/>
            <person name="Kim D.H."/>
            <person name="Kim S.W."/>
            <person name="Lee j."/>
        </authorList>
    </citation>
    <scope>NUCLEOTIDE SEQUENCE [LARGE SCALE GENOMIC DNA]</scope>
    <source>
        <strain evidence="2 3">KSNA2</strain>
    </source>
</reference>
<dbReference type="RefSeq" id="WP_138096474.1">
    <property type="nucleotide sequence ID" value="NZ_CP040428.1"/>
</dbReference>
<feature type="transmembrane region" description="Helical" evidence="1">
    <location>
        <begin position="93"/>
        <end position="110"/>
    </location>
</feature>
<protein>
    <submittedName>
        <fullName evidence="2">Uncharacterized protein</fullName>
    </submittedName>
</protein>
<dbReference type="KEGG" id="izh:FEM41_13590"/>
<dbReference type="AlphaFoldDB" id="A0A4P8YIY6"/>
<keyword evidence="3" id="KW-1185">Reference proteome</keyword>
<feature type="transmembrane region" description="Helical" evidence="1">
    <location>
        <begin position="66"/>
        <end position="87"/>
    </location>
</feature>
<keyword evidence="1" id="KW-0472">Membrane</keyword>
<dbReference type="OrthoDB" id="6638430at2"/>
<keyword evidence="1" id="KW-1133">Transmembrane helix</keyword>
<organism evidence="2 3">
    <name type="scientific">Jejubacter calystegiae</name>
    <dbReference type="NCBI Taxonomy" id="2579935"/>
    <lineage>
        <taxon>Bacteria</taxon>
        <taxon>Pseudomonadati</taxon>
        <taxon>Pseudomonadota</taxon>
        <taxon>Gammaproteobacteria</taxon>
        <taxon>Enterobacterales</taxon>
        <taxon>Enterobacteriaceae</taxon>
        <taxon>Jejubacter</taxon>
    </lineage>
</organism>
<dbReference type="Proteomes" id="UP000302163">
    <property type="component" value="Chromosome"/>
</dbReference>
<feature type="transmembrane region" description="Helical" evidence="1">
    <location>
        <begin position="35"/>
        <end position="54"/>
    </location>
</feature>
<dbReference type="EMBL" id="CP040428">
    <property type="protein sequence ID" value="QCT20600.1"/>
    <property type="molecule type" value="Genomic_DNA"/>
</dbReference>
<sequence length="189" mass="21309">MELTKDNNIIKINNIYFYVFVATPLALLVADFLNFGYKASLVAFYVAAFTCAVLDGRELKKSFQDYIGDALAILIFPPVHTFIRAKAVGMNRWGWFAVHSAIVVAVFLITEITDYNQSIRQSACEVVTEVYKDEKSDVQCIKVTDLKKVSEKYYRANAMLTNGVDMPITIEDRGDSIYVTLTPLSHLLD</sequence>
<name>A0A4P8YIY6_9ENTR</name>
<feature type="transmembrane region" description="Helical" evidence="1">
    <location>
        <begin position="12"/>
        <end position="29"/>
    </location>
</feature>
<evidence type="ECO:0000256" key="1">
    <source>
        <dbReference type="SAM" id="Phobius"/>
    </source>
</evidence>
<keyword evidence="1" id="KW-0812">Transmembrane</keyword>
<evidence type="ECO:0000313" key="2">
    <source>
        <dbReference type="EMBL" id="QCT20600.1"/>
    </source>
</evidence>
<evidence type="ECO:0000313" key="3">
    <source>
        <dbReference type="Proteomes" id="UP000302163"/>
    </source>
</evidence>